<sequence>MACAYYGGFFVVFGGTSSRNWDLDLYSNQVIAYDVAKNQWVSQYTPSAVVLAPSDNPNGSTSGGSGGSGGGSGGGGAGNTGGA</sequence>
<gene>
    <name evidence="2" type="ORF">BGZ97_010376</name>
</gene>
<accession>A0A9P6UDW8</accession>
<feature type="compositionally biased region" description="Gly residues" evidence="1">
    <location>
        <begin position="61"/>
        <end position="83"/>
    </location>
</feature>
<organism evidence="2 3">
    <name type="scientific">Linnemannia gamsii</name>
    <dbReference type="NCBI Taxonomy" id="64522"/>
    <lineage>
        <taxon>Eukaryota</taxon>
        <taxon>Fungi</taxon>
        <taxon>Fungi incertae sedis</taxon>
        <taxon>Mucoromycota</taxon>
        <taxon>Mortierellomycotina</taxon>
        <taxon>Mortierellomycetes</taxon>
        <taxon>Mortierellales</taxon>
        <taxon>Mortierellaceae</taxon>
        <taxon>Linnemannia</taxon>
    </lineage>
</organism>
<evidence type="ECO:0008006" key="4">
    <source>
        <dbReference type="Google" id="ProtNLM"/>
    </source>
</evidence>
<dbReference type="AlphaFoldDB" id="A0A9P6UDW8"/>
<feature type="region of interest" description="Disordered" evidence="1">
    <location>
        <begin position="51"/>
        <end position="83"/>
    </location>
</feature>
<feature type="non-terminal residue" evidence="2">
    <location>
        <position position="83"/>
    </location>
</feature>
<evidence type="ECO:0000256" key="1">
    <source>
        <dbReference type="SAM" id="MobiDB-lite"/>
    </source>
</evidence>
<name>A0A9P6UDW8_9FUNG</name>
<protein>
    <recommendedName>
        <fullName evidence="4">Galactose oxidase</fullName>
    </recommendedName>
</protein>
<keyword evidence="3" id="KW-1185">Reference proteome</keyword>
<dbReference type="Proteomes" id="UP000823405">
    <property type="component" value="Unassembled WGS sequence"/>
</dbReference>
<proteinExistence type="predicted"/>
<evidence type="ECO:0000313" key="3">
    <source>
        <dbReference type="Proteomes" id="UP000823405"/>
    </source>
</evidence>
<dbReference type="InterPro" id="IPR015915">
    <property type="entry name" value="Kelch-typ_b-propeller"/>
</dbReference>
<reference evidence="2" key="1">
    <citation type="journal article" date="2020" name="Fungal Divers.">
        <title>Resolving the Mortierellaceae phylogeny through synthesis of multi-gene phylogenetics and phylogenomics.</title>
        <authorList>
            <person name="Vandepol N."/>
            <person name="Liber J."/>
            <person name="Desiro A."/>
            <person name="Na H."/>
            <person name="Kennedy M."/>
            <person name="Barry K."/>
            <person name="Grigoriev I.V."/>
            <person name="Miller A.N."/>
            <person name="O'Donnell K."/>
            <person name="Stajich J.E."/>
            <person name="Bonito G."/>
        </authorList>
    </citation>
    <scope>NUCLEOTIDE SEQUENCE</scope>
    <source>
        <strain evidence="2">NVP60</strain>
    </source>
</reference>
<dbReference type="SUPFAM" id="SSF117281">
    <property type="entry name" value="Kelch motif"/>
    <property type="match status" value="1"/>
</dbReference>
<comment type="caution">
    <text evidence="2">The sequence shown here is derived from an EMBL/GenBank/DDBJ whole genome shotgun (WGS) entry which is preliminary data.</text>
</comment>
<dbReference type="EMBL" id="JAAAIN010005313">
    <property type="protein sequence ID" value="KAG0275126.1"/>
    <property type="molecule type" value="Genomic_DNA"/>
</dbReference>
<evidence type="ECO:0000313" key="2">
    <source>
        <dbReference type="EMBL" id="KAG0275126.1"/>
    </source>
</evidence>